<protein>
    <submittedName>
        <fullName evidence="2">Uncharacterized protein</fullName>
    </submittedName>
</protein>
<keyword evidence="3" id="KW-1185">Reference proteome</keyword>
<proteinExistence type="predicted"/>
<evidence type="ECO:0000313" key="3">
    <source>
        <dbReference type="Proteomes" id="UP000517315"/>
    </source>
</evidence>
<dbReference type="EMBL" id="JACJIG010000002">
    <property type="protein sequence ID" value="MBA8917987.1"/>
    <property type="molecule type" value="Genomic_DNA"/>
</dbReference>
<sequence length="90" mass="10124">MQIRKVIASSVLSLALLFSSSAFFTAQADAATPNETWKHCTSEIFGPYSSRNAIPAIYNDGTYNWYLKGAQTYSGIWYGAYERCWYSTLT</sequence>
<comment type="caution">
    <text evidence="2">The sequence shown here is derived from an EMBL/GenBank/DDBJ whole genome shotgun (WGS) entry which is preliminary data.</text>
</comment>
<feature type="signal peptide" evidence="1">
    <location>
        <begin position="1"/>
        <end position="24"/>
    </location>
</feature>
<organism evidence="2 3">
    <name type="scientific">Bacillus aerius</name>
    <dbReference type="NCBI Taxonomy" id="293388"/>
    <lineage>
        <taxon>Bacteria</taxon>
        <taxon>Bacillati</taxon>
        <taxon>Bacillota</taxon>
        <taxon>Bacilli</taxon>
        <taxon>Bacillales</taxon>
        <taxon>Bacillaceae</taxon>
        <taxon>Bacillus</taxon>
    </lineage>
</organism>
<name>A0ABR6B1G9_9BACI</name>
<accession>A0ABR6B1G9</accession>
<feature type="chain" id="PRO_5047444658" evidence="1">
    <location>
        <begin position="25"/>
        <end position="90"/>
    </location>
</feature>
<keyword evidence="1" id="KW-0732">Signal</keyword>
<dbReference type="RefSeq" id="WP_041092020.1">
    <property type="nucleotide sequence ID" value="NZ_JACJIG010000002.1"/>
</dbReference>
<gene>
    <name evidence="2" type="ORF">HNP39_001708</name>
</gene>
<evidence type="ECO:0000313" key="2">
    <source>
        <dbReference type="EMBL" id="MBA8917987.1"/>
    </source>
</evidence>
<reference evidence="2 3" key="1">
    <citation type="submission" date="2020-08" db="EMBL/GenBank/DDBJ databases">
        <title>Functional genomics of gut bacteria from endangered species of beetles.</title>
        <authorList>
            <person name="Carlos-Shanley C."/>
        </authorList>
    </citation>
    <scope>NUCLEOTIDE SEQUENCE [LARGE SCALE GENOMIC DNA]</scope>
    <source>
        <strain evidence="2 3">S00152</strain>
    </source>
</reference>
<evidence type="ECO:0000256" key="1">
    <source>
        <dbReference type="SAM" id="SignalP"/>
    </source>
</evidence>
<dbReference type="Proteomes" id="UP000517315">
    <property type="component" value="Unassembled WGS sequence"/>
</dbReference>